<dbReference type="OrthoDB" id="9777884at2"/>
<comment type="similarity">
    <text evidence="1">Belongs to the universal stress protein A family.</text>
</comment>
<evidence type="ECO:0000313" key="3">
    <source>
        <dbReference type="EMBL" id="ADV68455.1"/>
    </source>
</evidence>
<dbReference type="PRINTS" id="PR01438">
    <property type="entry name" value="UNVRSLSTRESS"/>
</dbReference>
<dbReference type="CDD" id="cd00293">
    <property type="entry name" value="USP-like"/>
    <property type="match status" value="1"/>
</dbReference>
<organism evidence="3 4">
    <name type="scientific">Deinococcus maricopensis (strain DSM 21211 / LMG 22137 / NRRL B-23946 / LB-34)</name>
    <dbReference type="NCBI Taxonomy" id="709986"/>
    <lineage>
        <taxon>Bacteria</taxon>
        <taxon>Thermotogati</taxon>
        <taxon>Deinococcota</taxon>
        <taxon>Deinococci</taxon>
        <taxon>Deinococcales</taxon>
        <taxon>Deinococcaceae</taxon>
        <taxon>Deinococcus</taxon>
    </lineage>
</organism>
<dbReference type="Proteomes" id="UP000008635">
    <property type="component" value="Chromosome"/>
</dbReference>
<dbReference type="InterPro" id="IPR006015">
    <property type="entry name" value="Universal_stress_UspA"/>
</dbReference>
<evidence type="ECO:0000259" key="2">
    <source>
        <dbReference type="Pfam" id="PF00582"/>
    </source>
</evidence>
<reference evidence="4" key="2">
    <citation type="submission" date="2011-01" db="EMBL/GenBank/DDBJ databases">
        <title>The complete genome of Deinococcus maricopensis DSM 21211.</title>
        <authorList>
            <consortium name="US DOE Joint Genome Institute (JGI-PGF)"/>
            <person name="Lucas S."/>
            <person name="Copeland A."/>
            <person name="Lapidus A."/>
            <person name="Goodwin L."/>
            <person name="Pitluck S."/>
            <person name="Kyrpides N."/>
            <person name="Mavromatis K."/>
            <person name="Pagani I."/>
            <person name="Ivanova N."/>
            <person name="Ovchinnikova G."/>
            <person name="Zeytun A."/>
            <person name="Detter J.C."/>
            <person name="Han C."/>
            <person name="Land M."/>
            <person name="Hauser L."/>
            <person name="Markowitz V."/>
            <person name="Cheng J.-F."/>
            <person name="Hugenholtz P."/>
            <person name="Woyke T."/>
            <person name="Wu D."/>
            <person name="Pukall R."/>
            <person name="Gehrich-Schroeter G."/>
            <person name="Brambilla E."/>
            <person name="Klenk H.-P."/>
            <person name="Eisen J.A."/>
        </authorList>
    </citation>
    <scope>NUCLEOTIDE SEQUENCE [LARGE SCALE GENOMIC DNA]</scope>
    <source>
        <strain evidence="4">DSM 21211 / LMG 22137 / NRRL B-23946 / LB-34</strain>
    </source>
</reference>
<dbReference type="InterPro" id="IPR006016">
    <property type="entry name" value="UspA"/>
</dbReference>
<dbReference type="PANTHER" id="PTHR46268:SF6">
    <property type="entry name" value="UNIVERSAL STRESS PROTEIN UP12"/>
    <property type="match status" value="1"/>
</dbReference>
<dbReference type="Pfam" id="PF00582">
    <property type="entry name" value="Usp"/>
    <property type="match status" value="1"/>
</dbReference>
<dbReference type="SUPFAM" id="SSF52402">
    <property type="entry name" value="Adenine nucleotide alpha hydrolases-like"/>
    <property type="match status" value="1"/>
</dbReference>
<dbReference type="InterPro" id="IPR014729">
    <property type="entry name" value="Rossmann-like_a/b/a_fold"/>
</dbReference>
<dbReference type="KEGG" id="dmr:Deima_2826"/>
<proteinExistence type="inferred from homology"/>
<evidence type="ECO:0000313" key="4">
    <source>
        <dbReference type="Proteomes" id="UP000008635"/>
    </source>
</evidence>
<dbReference type="RefSeq" id="WP_013557959.1">
    <property type="nucleotide sequence ID" value="NC_014958.1"/>
</dbReference>
<reference evidence="3 4" key="1">
    <citation type="journal article" date="2011" name="Stand. Genomic Sci.">
        <title>Complete genome sequence of Deinococcus maricopensis type strain (LB-34).</title>
        <authorList>
            <person name="Pukall R."/>
            <person name="Zeytun A."/>
            <person name="Lucas S."/>
            <person name="Lapidus A."/>
            <person name="Hammon N."/>
            <person name="Deshpande S."/>
            <person name="Nolan M."/>
            <person name="Cheng J.F."/>
            <person name="Pitluck S."/>
            <person name="Liolios K."/>
            <person name="Pagani I."/>
            <person name="Mikhailova N."/>
            <person name="Ivanova N."/>
            <person name="Mavromatis K."/>
            <person name="Pati A."/>
            <person name="Tapia R."/>
            <person name="Han C."/>
            <person name="Goodwin L."/>
            <person name="Chen A."/>
            <person name="Palaniappan K."/>
            <person name="Land M."/>
            <person name="Hauser L."/>
            <person name="Chang Y.J."/>
            <person name="Jeffries C.D."/>
            <person name="Brambilla E.M."/>
            <person name="Rohde M."/>
            <person name="Goker M."/>
            <person name="Detter J.C."/>
            <person name="Woyke T."/>
            <person name="Bristow J."/>
            <person name="Eisen J.A."/>
            <person name="Markowitz V."/>
            <person name="Hugenholtz P."/>
            <person name="Kyrpides N.C."/>
            <person name="Klenk H.P."/>
        </authorList>
    </citation>
    <scope>NUCLEOTIDE SEQUENCE [LARGE SCALE GENOMIC DNA]</scope>
    <source>
        <strain evidence="4">DSM 21211 / LMG 22137 / NRRL B-23946 / LB-34</strain>
    </source>
</reference>
<evidence type="ECO:0000256" key="1">
    <source>
        <dbReference type="ARBA" id="ARBA00008791"/>
    </source>
</evidence>
<name>E8UBL6_DEIML</name>
<accession>E8UBL6</accession>
<dbReference type="Gene3D" id="3.40.50.620">
    <property type="entry name" value="HUPs"/>
    <property type="match status" value="1"/>
</dbReference>
<dbReference type="STRING" id="709986.Deima_2826"/>
<dbReference type="HOGENOM" id="CLU_049301_11_0_0"/>
<keyword evidence="4" id="KW-1185">Reference proteome</keyword>
<dbReference type="PANTHER" id="PTHR46268">
    <property type="entry name" value="STRESS RESPONSE PROTEIN NHAX"/>
    <property type="match status" value="1"/>
</dbReference>
<dbReference type="AlphaFoldDB" id="E8UBL6"/>
<sequence precursor="true">MKVLVLMDFTAPARLALAFVRARMPHARVRLVHVLERSGLSAAFSTPSAGIGGSGEALDATLSARLAEVQAELRQLGGGEVIEGEPVEVALRMAQAREVDLIVVGRDSPGLLSRMVAPSVVERLVKASPVPVLVIPGEGA</sequence>
<feature type="domain" description="UspA" evidence="2">
    <location>
        <begin position="2"/>
        <end position="136"/>
    </location>
</feature>
<protein>
    <submittedName>
        <fullName evidence="3">UspA domain-containing protein</fullName>
    </submittedName>
</protein>
<dbReference type="EMBL" id="CP002454">
    <property type="protein sequence ID" value="ADV68455.1"/>
    <property type="molecule type" value="Genomic_DNA"/>
</dbReference>
<gene>
    <name evidence="3" type="ordered locus">Deima_2826</name>
</gene>